<feature type="non-terminal residue" evidence="1">
    <location>
        <position position="1"/>
    </location>
</feature>
<dbReference type="PANTHER" id="PTHR12143">
    <property type="entry name" value="PEPTIDE N-GLYCANASE PNGASE -RELATED"/>
    <property type="match status" value="1"/>
</dbReference>
<evidence type="ECO:0000313" key="2">
    <source>
        <dbReference type="Proteomes" id="UP001434883"/>
    </source>
</evidence>
<dbReference type="Proteomes" id="UP001434883">
    <property type="component" value="Unassembled WGS sequence"/>
</dbReference>
<proteinExistence type="predicted"/>
<evidence type="ECO:0000313" key="1">
    <source>
        <dbReference type="EMBL" id="MEQ2218284.1"/>
    </source>
</evidence>
<protein>
    <submittedName>
        <fullName evidence="1">Uncharacterized protein</fullName>
    </submittedName>
</protein>
<comment type="caution">
    <text evidence="1">The sequence shown here is derived from an EMBL/GenBank/DDBJ whole genome shotgun (WGS) entry which is preliminary data.</text>
</comment>
<dbReference type="PANTHER" id="PTHR12143:SF19">
    <property type="entry name" value="PEPTIDE-N(4)-(N-ACETYL-BETA-GLUCOSAMINYL)ASPARAGINE AMIDASE"/>
    <property type="match status" value="1"/>
</dbReference>
<reference evidence="1 2" key="1">
    <citation type="submission" date="2021-06" db="EMBL/GenBank/DDBJ databases">
        <authorList>
            <person name="Palmer J.M."/>
        </authorList>
    </citation>
    <scope>NUCLEOTIDE SEQUENCE [LARGE SCALE GENOMIC DNA]</scope>
    <source>
        <strain evidence="1 2">XC_2019</strain>
        <tissue evidence="1">Muscle</tissue>
    </source>
</reference>
<sequence length="167" mass="18619">ESSMGLFVTLQSNFQHVLQYENLELQLKARSTIPHQELSAAAQHKLKELEEADPGGSNRTSSPGWTVCPAAGVEVLPNTIRASVPRLRNSAGKLSEWRTTTVRAAGSPPDSLDHVWTEIYSVSQHRWLHCDSCENVCDKPLLYEVGWGKKLAYVLAFSKDQVRPVHK</sequence>
<organism evidence="1 2">
    <name type="scientific">Xenoophorus captivus</name>
    <dbReference type="NCBI Taxonomy" id="1517983"/>
    <lineage>
        <taxon>Eukaryota</taxon>
        <taxon>Metazoa</taxon>
        <taxon>Chordata</taxon>
        <taxon>Craniata</taxon>
        <taxon>Vertebrata</taxon>
        <taxon>Euteleostomi</taxon>
        <taxon>Actinopterygii</taxon>
        <taxon>Neopterygii</taxon>
        <taxon>Teleostei</taxon>
        <taxon>Neoteleostei</taxon>
        <taxon>Acanthomorphata</taxon>
        <taxon>Ovalentaria</taxon>
        <taxon>Atherinomorphae</taxon>
        <taxon>Cyprinodontiformes</taxon>
        <taxon>Goodeidae</taxon>
        <taxon>Xenoophorus</taxon>
    </lineage>
</organism>
<name>A0ABV0SCL3_9TELE</name>
<keyword evidence="2" id="KW-1185">Reference proteome</keyword>
<accession>A0ABV0SCL3</accession>
<dbReference type="InterPro" id="IPR050883">
    <property type="entry name" value="PNGase"/>
</dbReference>
<gene>
    <name evidence="1" type="ORF">XENOCAPTIV_000906</name>
</gene>
<dbReference type="SUPFAM" id="SSF54001">
    <property type="entry name" value="Cysteine proteinases"/>
    <property type="match status" value="1"/>
</dbReference>
<dbReference type="Gene3D" id="3.10.620.30">
    <property type="match status" value="1"/>
</dbReference>
<dbReference type="InterPro" id="IPR038765">
    <property type="entry name" value="Papain-like_cys_pep_sf"/>
</dbReference>
<dbReference type="EMBL" id="JAHRIN010076703">
    <property type="protein sequence ID" value="MEQ2218284.1"/>
    <property type="molecule type" value="Genomic_DNA"/>
</dbReference>